<reference evidence="2 3" key="1">
    <citation type="submission" date="2024-04" db="EMBL/GenBank/DDBJ databases">
        <title>Phyllosticta paracitricarpa is synonymous to the EU quarantine fungus P. citricarpa based on phylogenomic analyses.</title>
        <authorList>
            <consortium name="Lawrence Berkeley National Laboratory"/>
            <person name="Van Ingen-Buijs V.A."/>
            <person name="Van Westerhoven A.C."/>
            <person name="Haridas S."/>
            <person name="Skiadas P."/>
            <person name="Martin F."/>
            <person name="Groenewald J.Z."/>
            <person name="Crous P.W."/>
            <person name="Seidl M.F."/>
        </authorList>
    </citation>
    <scope>NUCLEOTIDE SEQUENCE [LARGE SCALE GENOMIC DNA]</scope>
    <source>
        <strain evidence="2 3">CBS 122670</strain>
    </source>
</reference>
<organism evidence="2 3">
    <name type="scientific">Phyllosticta citricarpa</name>
    <dbReference type="NCBI Taxonomy" id="55181"/>
    <lineage>
        <taxon>Eukaryota</taxon>
        <taxon>Fungi</taxon>
        <taxon>Dikarya</taxon>
        <taxon>Ascomycota</taxon>
        <taxon>Pezizomycotina</taxon>
        <taxon>Dothideomycetes</taxon>
        <taxon>Dothideomycetes incertae sedis</taxon>
        <taxon>Botryosphaeriales</taxon>
        <taxon>Phyllostictaceae</taxon>
        <taxon>Phyllosticta</taxon>
    </lineage>
</organism>
<name>A0ABR1MFU9_9PEZI</name>
<evidence type="ECO:0000256" key="1">
    <source>
        <dbReference type="SAM" id="MobiDB-lite"/>
    </source>
</evidence>
<feature type="compositionally biased region" description="Low complexity" evidence="1">
    <location>
        <begin position="228"/>
        <end position="251"/>
    </location>
</feature>
<keyword evidence="3" id="KW-1185">Reference proteome</keyword>
<feature type="compositionally biased region" description="Low complexity" evidence="1">
    <location>
        <begin position="1"/>
        <end position="17"/>
    </location>
</feature>
<dbReference type="EMBL" id="JBBPDW010000014">
    <property type="protein sequence ID" value="KAK7546723.1"/>
    <property type="molecule type" value="Genomic_DNA"/>
</dbReference>
<feature type="compositionally biased region" description="Low complexity" evidence="1">
    <location>
        <begin position="196"/>
        <end position="215"/>
    </location>
</feature>
<evidence type="ECO:0000313" key="2">
    <source>
        <dbReference type="EMBL" id="KAK7546723.1"/>
    </source>
</evidence>
<feature type="compositionally biased region" description="Polar residues" evidence="1">
    <location>
        <begin position="158"/>
        <end position="170"/>
    </location>
</feature>
<feature type="compositionally biased region" description="Low complexity" evidence="1">
    <location>
        <begin position="29"/>
        <end position="40"/>
    </location>
</feature>
<protein>
    <submittedName>
        <fullName evidence="2">Uncharacterized protein</fullName>
    </submittedName>
</protein>
<proteinExistence type="predicted"/>
<feature type="region of interest" description="Disordered" evidence="1">
    <location>
        <begin position="1"/>
        <end position="60"/>
    </location>
</feature>
<dbReference type="Proteomes" id="UP001365128">
    <property type="component" value="Unassembled WGS sequence"/>
</dbReference>
<comment type="caution">
    <text evidence="2">The sequence shown here is derived from an EMBL/GenBank/DDBJ whole genome shotgun (WGS) entry which is preliminary data.</text>
</comment>
<feature type="region of interest" description="Disordered" evidence="1">
    <location>
        <begin position="83"/>
        <end position="175"/>
    </location>
</feature>
<feature type="region of interest" description="Disordered" evidence="1">
    <location>
        <begin position="187"/>
        <end position="254"/>
    </location>
</feature>
<evidence type="ECO:0000313" key="3">
    <source>
        <dbReference type="Proteomes" id="UP001365128"/>
    </source>
</evidence>
<sequence length="495" mass="53101">MPDGSSLPDLTDLLDLNDPPEPSTRTRTDLNAPLDLNDPLEPSIRTDLNAPPDINIPRDDNDVIEDEEFAQMVREGIDILESLNDAGGNDVPQTVPVRRGPPDLTDLFNSSDSSDSGTPMDLDAPSNLHGSTGSNLNAFTGAPQTVPVRRGPPDFTDLFNSSDSPHSSTPLDLDAPSNLNAFTIVPQTVPVRRGPPDLSDPFDSSDPADSSPPTDLNAFTGGTVVPLDDTIPQDDAIPDDTAPPDINNAANGGDSIWTDEQLAILTAGNDGPGRDNGNTFEGWTVEDWNEVMDDVMANVFPPAPENAIADDNMTANWNGLMDDTVANAHPPTFDIAPANGNFFDVPVDFLGNAPEDGNPPADFNPVTNAYDFGPFLENDNFPAEVNLLAYEDYEDYLADFENFMRNPNVAANIVETNAMMINGDAPAFDIPVNGNPQAENYLEYGNLPNDNFAANGVVTNGVVTNDNAPHLMFQYASIVSLNITWNMAICQTAML</sequence>
<accession>A0ABR1MFU9</accession>
<feature type="compositionally biased region" description="Polar residues" evidence="1">
    <location>
        <begin position="107"/>
        <end position="117"/>
    </location>
</feature>
<gene>
    <name evidence="2" type="ORF">IWX46DRAFT_79218</name>
</gene>
<feature type="compositionally biased region" description="Polar residues" evidence="1">
    <location>
        <begin position="128"/>
        <end position="138"/>
    </location>
</feature>